<comment type="caution">
    <text evidence="2">The sequence shown here is derived from an EMBL/GenBank/DDBJ whole genome shotgun (WGS) entry which is preliminary data.</text>
</comment>
<feature type="compositionally biased region" description="Basic and acidic residues" evidence="1">
    <location>
        <begin position="648"/>
        <end position="664"/>
    </location>
</feature>
<evidence type="ECO:0000256" key="1">
    <source>
        <dbReference type="SAM" id="MobiDB-lite"/>
    </source>
</evidence>
<feature type="compositionally biased region" description="Basic and acidic residues" evidence="1">
    <location>
        <begin position="1092"/>
        <end position="1103"/>
    </location>
</feature>
<feature type="compositionally biased region" description="Polar residues" evidence="1">
    <location>
        <begin position="67"/>
        <end position="79"/>
    </location>
</feature>
<feature type="compositionally biased region" description="Low complexity" evidence="1">
    <location>
        <begin position="350"/>
        <end position="366"/>
    </location>
</feature>
<gene>
    <name evidence="2" type="ORF">LTR77_008214</name>
</gene>
<feature type="compositionally biased region" description="Basic and acidic residues" evidence="1">
    <location>
        <begin position="948"/>
        <end position="961"/>
    </location>
</feature>
<feature type="compositionally biased region" description="Low complexity" evidence="1">
    <location>
        <begin position="476"/>
        <end position="495"/>
    </location>
</feature>
<feature type="compositionally biased region" description="Low complexity" evidence="1">
    <location>
        <begin position="698"/>
        <end position="716"/>
    </location>
</feature>
<evidence type="ECO:0000313" key="3">
    <source>
        <dbReference type="Proteomes" id="UP001337655"/>
    </source>
</evidence>
<dbReference type="Proteomes" id="UP001337655">
    <property type="component" value="Unassembled WGS sequence"/>
</dbReference>
<evidence type="ECO:0000313" key="2">
    <source>
        <dbReference type="EMBL" id="KAK5166670.1"/>
    </source>
</evidence>
<sequence>MDKLKKVFSPGSSKDDDVMYENSQPSSGNPTTGPSASSTSAQPSSEDSSQWRDSTLAGLGVKGGSEGTTTADPTTSSFQRENRGDDVSDSTYTARSYQLPSGVAGEPQGPDRTVEQIESSNPAPPTESSYPRDSSLAGAGTITGTEVGASELAAQENKPGAEDVANATYTDRAYPVGGSSIGGHVPGEFPTETGEDPHTMPGAFPQTPAEEADRGIGSGSALASGAGVGGAAAGGTYLSYDHLRSNDQPSTTTESTSHPGGEGFPVTSSTESAPADDSHTGRNAAIAGGALAGTGAAGYGAYEATRGDDVKDQTTQDRSAPTTTVSPDTERSSGGPFNSHKHDPASGQSTITNTTTQPTRTEPATTSRTQPEEESNFGRDAAIAGGATAATGAAGYGAYEATRPEDVRDTSLPDRSAPTTTSGTTEQTTGGPFNSHKHDPTQQQSTADTITQPSTSETMQPTSTKPEDDSHLGRDTAIAGGATAATGAAGYGIYEATKDNDTPSQPTQERAAPTSYSEPTTGGPLNSHKHDPASTASGITQPTSAQPTRSEPTREEYSTMESARTEPEEESHTGRNAALAGAGLAGTGAAGYGAYEATKGDDVNQPPQDRDVPTTSATMTEGPFNSHKHDPASQQSTITSTAPPTQRESYEPTRAEPEESHTGRDAGYAGAGAAATGAAGYGVYDATRDPVKYQAAEPTSSTTTTQPSPYGSSQPTRAEPEESHTGRNAAYAGAGTAATGAAGYGLYDATRDPVKYKTSQTTDSTATTQPSPYASSQPTRAEPEESHTGRNAAYAGAGTAAAGAAGYGIYEASNRDQAREQVAQQPPQQEQSTMDKMKEKMKSDKPKEEKPKEEKHKYEKPKEEKPRKLEKKEKPKYVESVPARTEPEQQPEETHYGRDAAIVGGTGAAAGAAGYGVYQGTRDDPNDTGPASKTIGPHESNMANIMDPKVKPEPEKMKGKEPVTTGSYPQQTYPQQTYPQQTYEQDPNYSRDAALAGGAATTGAAGYGAYEYNQERPITPQPTTTELQRLSYDSPKDRSSYDSPQTRSSTESPSNKVSTDQSGHHHLHKKSAEQQGEKKPTLMQRLMHPNQTKKDKEERERQSMEGGPQSGHVGGEGFTAGEERYGGDRQPEMVGDRRMVREEDGTVALVKEGEPQSGYMGGDERYAGGEQSEMVGDRRVVREEDGMITLVKEGSGSDAPHAVVR</sequence>
<dbReference type="EMBL" id="JAVRRT010000013">
    <property type="protein sequence ID" value="KAK5166670.1"/>
    <property type="molecule type" value="Genomic_DNA"/>
</dbReference>
<feature type="region of interest" description="Disordered" evidence="1">
    <location>
        <begin position="305"/>
        <end position="673"/>
    </location>
</feature>
<feature type="compositionally biased region" description="Polar residues" evidence="1">
    <location>
        <begin position="116"/>
        <end position="132"/>
    </location>
</feature>
<feature type="region of interest" description="Disordered" evidence="1">
    <location>
        <begin position="755"/>
        <end position="795"/>
    </location>
</feature>
<organism evidence="2 3">
    <name type="scientific">Saxophila tyrrhenica</name>
    <dbReference type="NCBI Taxonomy" id="1690608"/>
    <lineage>
        <taxon>Eukaryota</taxon>
        <taxon>Fungi</taxon>
        <taxon>Dikarya</taxon>
        <taxon>Ascomycota</taxon>
        <taxon>Pezizomycotina</taxon>
        <taxon>Dothideomycetes</taxon>
        <taxon>Dothideomycetidae</taxon>
        <taxon>Mycosphaerellales</taxon>
        <taxon>Extremaceae</taxon>
        <taxon>Saxophila</taxon>
    </lineage>
</organism>
<feature type="compositionally biased region" description="Low complexity" evidence="1">
    <location>
        <begin position="758"/>
        <end position="772"/>
    </location>
</feature>
<feature type="compositionally biased region" description="Low complexity" evidence="1">
    <location>
        <begin position="968"/>
        <end position="983"/>
    </location>
</feature>
<feature type="compositionally biased region" description="Polar residues" evidence="1">
    <location>
        <begin position="1041"/>
        <end position="1061"/>
    </location>
</feature>
<feature type="compositionally biased region" description="Basic and acidic residues" evidence="1">
    <location>
        <begin position="1070"/>
        <end position="1080"/>
    </location>
</feature>
<feature type="compositionally biased region" description="Polar residues" evidence="1">
    <location>
        <begin position="441"/>
        <end position="464"/>
    </location>
</feature>
<feature type="compositionally biased region" description="Low complexity" evidence="1">
    <location>
        <begin position="419"/>
        <end position="431"/>
    </location>
</feature>
<feature type="compositionally biased region" description="Polar residues" evidence="1">
    <location>
        <begin position="534"/>
        <end position="550"/>
    </location>
</feature>
<accession>A0AAV9P257</accession>
<feature type="region of interest" description="Disordered" evidence="1">
    <location>
        <begin position="1"/>
        <end position="286"/>
    </location>
</feature>
<feature type="compositionally biased region" description="Polar residues" evidence="1">
    <location>
        <begin position="246"/>
        <end position="258"/>
    </location>
</feature>
<name>A0AAV9P257_9PEZI</name>
<feature type="compositionally biased region" description="Basic and acidic residues" evidence="1">
    <location>
        <begin position="833"/>
        <end position="877"/>
    </location>
</feature>
<proteinExistence type="predicted"/>
<feature type="compositionally biased region" description="Low complexity" evidence="1">
    <location>
        <begin position="23"/>
        <end position="48"/>
    </location>
</feature>
<feature type="compositionally biased region" description="Gly residues" evidence="1">
    <location>
        <begin position="1108"/>
        <end position="1118"/>
    </location>
</feature>
<dbReference type="RefSeq" id="XP_064656552.1">
    <property type="nucleotide sequence ID" value="XM_064805447.1"/>
</dbReference>
<feature type="compositionally biased region" description="Basic and acidic residues" evidence="1">
    <location>
        <begin position="402"/>
        <end position="412"/>
    </location>
</feature>
<feature type="compositionally biased region" description="Polar residues" evidence="1">
    <location>
        <begin position="316"/>
        <end position="327"/>
    </location>
</feature>
<reference evidence="2 3" key="1">
    <citation type="submission" date="2023-08" db="EMBL/GenBank/DDBJ databases">
        <title>Black Yeasts Isolated from many extreme environments.</title>
        <authorList>
            <person name="Coleine C."/>
            <person name="Stajich J.E."/>
            <person name="Selbmann L."/>
        </authorList>
    </citation>
    <scope>NUCLEOTIDE SEQUENCE [LARGE SCALE GENOMIC DNA]</scope>
    <source>
        <strain evidence="2 3">CCFEE 5935</strain>
    </source>
</reference>
<dbReference type="GeneID" id="89929548"/>
<feature type="region of interest" description="Disordered" evidence="1">
    <location>
        <begin position="916"/>
        <end position="997"/>
    </location>
</feature>
<feature type="compositionally biased region" description="Polar residues" evidence="1">
    <location>
        <begin position="89"/>
        <end position="99"/>
    </location>
</feature>
<feature type="region of interest" description="Disordered" evidence="1">
    <location>
        <begin position="692"/>
        <end position="732"/>
    </location>
</feature>
<feature type="compositionally biased region" description="Basic and acidic residues" evidence="1">
    <location>
        <begin position="305"/>
        <end position="315"/>
    </location>
</feature>
<feature type="compositionally biased region" description="Basic and acidic residues" evidence="1">
    <location>
        <begin position="1121"/>
        <end position="1144"/>
    </location>
</feature>
<feature type="compositionally biased region" description="Polar residues" evidence="1">
    <location>
        <begin position="502"/>
        <end position="524"/>
    </location>
</feature>
<feature type="compositionally biased region" description="Basic and acidic residues" evidence="1">
    <location>
        <begin position="465"/>
        <end position="474"/>
    </location>
</feature>
<keyword evidence="3" id="KW-1185">Reference proteome</keyword>
<dbReference type="AlphaFoldDB" id="A0AAV9P257"/>
<protein>
    <submittedName>
        <fullName evidence="2">Uncharacterized protein</fullName>
    </submittedName>
</protein>
<feature type="compositionally biased region" description="Low complexity" evidence="1">
    <location>
        <begin position="381"/>
        <end position="401"/>
    </location>
</feature>
<feature type="region of interest" description="Disordered" evidence="1">
    <location>
        <begin position="1011"/>
        <end position="1176"/>
    </location>
</feature>
<feature type="compositionally biased region" description="Basic and acidic residues" evidence="1">
    <location>
        <begin position="551"/>
        <end position="573"/>
    </location>
</feature>
<feature type="compositionally biased region" description="Polar residues" evidence="1">
    <location>
        <begin position="632"/>
        <end position="647"/>
    </location>
</feature>
<feature type="compositionally biased region" description="Basic and acidic residues" evidence="1">
    <location>
        <begin position="598"/>
        <end position="612"/>
    </location>
</feature>
<feature type="compositionally biased region" description="Low complexity" evidence="1">
    <location>
        <begin position="820"/>
        <end position="831"/>
    </location>
</feature>
<feature type="region of interest" description="Disordered" evidence="1">
    <location>
        <begin position="811"/>
        <end position="898"/>
    </location>
</feature>